<evidence type="ECO:0000313" key="3">
    <source>
        <dbReference type="Proteomes" id="UP001148018"/>
    </source>
</evidence>
<evidence type="ECO:0000256" key="1">
    <source>
        <dbReference type="SAM" id="MobiDB-lite"/>
    </source>
</evidence>
<gene>
    <name evidence="2" type="ORF">NHX12_005265</name>
</gene>
<feature type="region of interest" description="Disordered" evidence="1">
    <location>
        <begin position="35"/>
        <end position="62"/>
    </location>
</feature>
<organism evidence="2 3">
    <name type="scientific">Muraenolepis orangiensis</name>
    <name type="common">Patagonian moray cod</name>
    <dbReference type="NCBI Taxonomy" id="630683"/>
    <lineage>
        <taxon>Eukaryota</taxon>
        <taxon>Metazoa</taxon>
        <taxon>Chordata</taxon>
        <taxon>Craniata</taxon>
        <taxon>Vertebrata</taxon>
        <taxon>Euteleostomi</taxon>
        <taxon>Actinopterygii</taxon>
        <taxon>Neopterygii</taxon>
        <taxon>Teleostei</taxon>
        <taxon>Neoteleostei</taxon>
        <taxon>Acanthomorphata</taxon>
        <taxon>Zeiogadaria</taxon>
        <taxon>Gadariae</taxon>
        <taxon>Gadiformes</taxon>
        <taxon>Muraenolepidoidei</taxon>
        <taxon>Muraenolepididae</taxon>
        <taxon>Muraenolepis</taxon>
    </lineage>
</organism>
<dbReference type="EMBL" id="JANIIK010000112">
    <property type="protein sequence ID" value="KAJ3592927.1"/>
    <property type="molecule type" value="Genomic_DNA"/>
</dbReference>
<dbReference type="AlphaFoldDB" id="A0A9Q0DR91"/>
<dbReference type="Proteomes" id="UP001148018">
    <property type="component" value="Unassembled WGS sequence"/>
</dbReference>
<reference evidence="2" key="1">
    <citation type="submission" date="2022-07" db="EMBL/GenBank/DDBJ databases">
        <title>Chromosome-level genome of Muraenolepis orangiensis.</title>
        <authorList>
            <person name="Kim J."/>
        </authorList>
    </citation>
    <scope>NUCLEOTIDE SEQUENCE</scope>
    <source>
        <strain evidence="2">KU_S4_2022</strain>
        <tissue evidence="2">Muscle</tissue>
    </source>
</reference>
<feature type="compositionally biased region" description="Basic and acidic residues" evidence="1">
    <location>
        <begin position="53"/>
        <end position="62"/>
    </location>
</feature>
<comment type="caution">
    <text evidence="2">The sequence shown here is derived from an EMBL/GenBank/DDBJ whole genome shotgun (WGS) entry which is preliminary data.</text>
</comment>
<evidence type="ECO:0000313" key="2">
    <source>
        <dbReference type="EMBL" id="KAJ3592927.1"/>
    </source>
</evidence>
<protein>
    <submittedName>
        <fullName evidence="2">Uncharacterized protein</fullName>
    </submittedName>
</protein>
<keyword evidence="3" id="KW-1185">Reference proteome</keyword>
<accession>A0A9Q0DR91</accession>
<sequence>MSHARDGGERGCDEFQNRPIYLETASEAVMNFRTDRLPGDGEAEAEGKGQSAAREDFRDTGRIESESQIAGACRDLFGPQTVSVCRVQTDEPSGDNNTSLLPAAITVGYIPT</sequence>
<name>A0A9Q0DR91_9TELE</name>
<proteinExistence type="predicted"/>